<dbReference type="GeneID" id="3721944"/>
<dbReference type="Pfam" id="PF04909">
    <property type="entry name" value="Amidohydro_2"/>
    <property type="match status" value="1"/>
</dbReference>
<dbReference type="eggNOG" id="COG2159">
    <property type="taxonomic scope" value="Bacteria"/>
</dbReference>
<feature type="region of interest" description="Disordered" evidence="2">
    <location>
        <begin position="1"/>
        <end position="20"/>
    </location>
</feature>
<gene>
    <name evidence="4" type="ORF">RSP_3529</name>
</gene>
<dbReference type="PANTHER" id="PTHR21240">
    <property type="entry name" value="2-AMINO-3-CARBOXYLMUCONATE-6-SEMIALDEHYDE DECARBOXYLASE"/>
    <property type="match status" value="1"/>
</dbReference>
<organism evidence="4 5">
    <name type="scientific">Cereibacter sphaeroides (strain ATCC 17023 / DSM 158 / JCM 6121 / CCUG 31486 / LMG 2827 / NBRC 12203 / NCIMB 8253 / ATH 2.4.1.)</name>
    <name type="common">Rhodobacter sphaeroides</name>
    <dbReference type="NCBI Taxonomy" id="272943"/>
    <lineage>
        <taxon>Bacteria</taxon>
        <taxon>Pseudomonadati</taxon>
        <taxon>Pseudomonadota</taxon>
        <taxon>Alphaproteobacteria</taxon>
        <taxon>Rhodobacterales</taxon>
        <taxon>Paracoccaceae</taxon>
        <taxon>Cereibacter</taxon>
    </lineage>
</organism>
<keyword evidence="1" id="KW-0456">Lyase</keyword>
<dbReference type="KEGG" id="rsp:RSP_3529"/>
<evidence type="ECO:0000256" key="1">
    <source>
        <dbReference type="ARBA" id="ARBA00023239"/>
    </source>
</evidence>
<reference evidence="5" key="1">
    <citation type="submission" date="2005-09" db="EMBL/GenBank/DDBJ databases">
        <title>Complete sequence of chromosome 2 of Rhodobacter sphaeroides 2.4.1.</title>
        <authorList>
            <person name="Copeland A."/>
            <person name="Lucas S."/>
            <person name="Lapidus A."/>
            <person name="Barry K."/>
            <person name="Detter J.C."/>
            <person name="Glavina T."/>
            <person name="Hammon N."/>
            <person name="Israni S."/>
            <person name="Pitluck S."/>
            <person name="Richardson P."/>
            <person name="Mackenzie C."/>
            <person name="Choudhary M."/>
            <person name="Larimer F."/>
            <person name="Hauser L.J."/>
            <person name="Land M."/>
            <person name="Donohue T.J."/>
            <person name="Kaplan S."/>
        </authorList>
    </citation>
    <scope>NUCLEOTIDE SEQUENCE [LARGE SCALE GENOMIC DNA]</scope>
    <source>
        <strain evidence="5">ATCC 17023 / DSM 158 / JCM 6121 / CCUG 31486 / LMG 2827 / NBRC 12203 / NCIMB 8253 / ATH 2.4.1.</strain>
    </source>
</reference>
<evidence type="ECO:0000313" key="4">
    <source>
        <dbReference type="EMBL" id="ABA81131.1"/>
    </source>
</evidence>
<dbReference type="InterPro" id="IPR006680">
    <property type="entry name" value="Amidohydro-rel"/>
</dbReference>
<name>Q3IWF3_CERS4</name>
<dbReference type="InterPro" id="IPR032465">
    <property type="entry name" value="ACMSD"/>
</dbReference>
<dbReference type="GO" id="GO:0016831">
    <property type="term" value="F:carboxy-lyase activity"/>
    <property type="evidence" value="ECO:0007669"/>
    <property type="project" value="InterPro"/>
</dbReference>
<evidence type="ECO:0000313" key="5">
    <source>
        <dbReference type="Proteomes" id="UP000002703"/>
    </source>
</evidence>
<feature type="domain" description="Amidohydrolase-related" evidence="3">
    <location>
        <begin position="61"/>
        <end position="282"/>
    </location>
</feature>
<dbReference type="PATRIC" id="fig|272943.9.peg.3971"/>
<sequence length="287" mass="32360">MLIDFSSRPPHPDFSPPAPHLQNYRRVYQASERRSAASDAAQGLDSWLETYERLGARHVVLKARDLTTTFGFRISNEAVAEFIRAHGPRYVGFAGVDPWQEDAVDHFDHAIRHLGLRGLNLQCFELKMRPDDERLFPLYEKAIELDVPVNIHCGINFSTHTPMALGRPEYLDNVMVRYPELRAVASPPGWPWVQELIGVAWRHPNLSIGLLAVRPKLLAKAHSGYEPLLQYGRTLLKEKIIFGSAFPMMPVETALAELDALGLDADTRRLWLHDNAARLLGLDTAAT</sequence>
<accession>Q3IWF3</accession>
<dbReference type="EnsemblBacteria" id="ABA81131">
    <property type="protein sequence ID" value="ABA81131"/>
    <property type="gene ID" value="RSP_3529"/>
</dbReference>
<keyword evidence="4" id="KW-0378">Hydrolase</keyword>
<dbReference type="Proteomes" id="UP000002703">
    <property type="component" value="Chromosome 2"/>
</dbReference>
<protein>
    <submittedName>
        <fullName evidence="4">TIM-barrel fold metal-dependent hydrolase</fullName>
    </submittedName>
</protein>
<evidence type="ECO:0000259" key="3">
    <source>
        <dbReference type="Pfam" id="PF04909"/>
    </source>
</evidence>
<proteinExistence type="predicted"/>
<dbReference type="RefSeq" id="WP_011339386.1">
    <property type="nucleotide sequence ID" value="NC_007494.2"/>
</dbReference>
<dbReference type="EMBL" id="CP000144">
    <property type="protein sequence ID" value="ABA81131.1"/>
    <property type="molecule type" value="Genomic_DNA"/>
</dbReference>
<dbReference type="OrthoDB" id="1407586at2"/>
<dbReference type="SUPFAM" id="SSF51556">
    <property type="entry name" value="Metallo-dependent hydrolases"/>
    <property type="match status" value="1"/>
</dbReference>
<dbReference type="STRING" id="272943.RSP_3529"/>
<dbReference type="AlphaFoldDB" id="Q3IWF3"/>
<dbReference type="PANTHER" id="PTHR21240:SF19">
    <property type="entry name" value="CATALYTIC_ HYDROLASE"/>
    <property type="match status" value="1"/>
</dbReference>
<dbReference type="PhylomeDB" id="Q3IWF3"/>
<keyword evidence="5" id="KW-1185">Reference proteome</keyword>
<dbReference type="InterPro" id="IPR032466">
    <property type="entry name" value="Metal_Hydrolase"/>
</dbReference>
<dbReference type="Gene3D" id="3.20.20.140">
    <property type="entry name" value="Metal-dependent hydrolases"/>
    <property type="match status" value="1"/>
</dbReference>
<dbReference type="GO" id="GO:0016787">
    <property type="term" value="F:hydrolase activity"/>
    <property type="evidence" value="ECO:0007669"/>
    <property type="project" value="UniProtKB-KW"/>
</dbReference>
<evidence type="ECO:0000256" key="2">
    <source>
        <dbReference type="SAM" id="MobiDB-lite"/>
    </source>
</evidence>